<keyword evidence="1" id="KW-0479">Metal-binding</keyword>
<dbReference type="RefSeq" id="WP_068345624.1">
    <property type="nucleotide sequence ID" value="NZ_JFHK01000002.1"/>
</dbReference>
<evidence type="ECO:0000259" key="3">
    <source>
        <dbReference type="Pfam" id="PF20511"/>
    </source>
</evidence>
<dbReference type="PANTHER" id="PTHR42742:SF3">
    <property type="entry name" value="FRUCTOKINASE"/>
    <property type="match status" value="1"/>
</dbReference>
<dbReference type="CDD" id="cd07010">
    <property type="entry name" value="cupin_PMI_type_I_N_bac"/>
    <property type="match status" value="1"/>
</dbReference>
<dbReference type="Pfam" id="PF20511">
    <property type="entry name" value="PMI_typeI_cat"/>
    <property type="match status" value="1"/>
</dbReference>
<feature type="domain" description="Phosphomannose isomerase type I catalytic" evidence="3">
    <location>
        <begin position="25"/>
        <end position="99"/>
    </location>
</feature>
<dbReference type="InterPro" id="IPR051804">
    <property type="entry name" value="Carb_Metab_Reg_Kinase/Isom"/>
</dbReference>
<accession>A0A176K4C6</accession>
<reference evidence="4 5" key="1">
    <citation type="submission" date="2014-02" db="EMBL/GenBank/DDBJ databases">
        <title>Kosmotoga genome sequencing.</title>
        <authorList>
            <person name="Pollo S.M."/>
            <person name="Charchuk R."/>
            <person name="Nesbo C.L."/>
        </authorList>
    </citation>
    <scope>NUCLEOTIDE SEQUENCE [LARGE SCALE GENOMIC DNA]</scope>
    <source>
        <strain evidence="4 5">S304</strain>
    </source>
</reference>
<keyword evidence="5" id="KW-1185">Reference proteome</keyword>
<organism evidence="4 5">
    <name type="scientific">Kosmotoga arenicorallina S304</name>
    <dbReference type="NCBI Taxonomy" id="1453497"/>
    <lineage>
        <taxon>Bacteria</taxon>
        <taxon>Thermotogati</taxon>
        <taxon>Thermotogota</taxon>
        <taxon>Thermotogae</taxon>
        <taxon>Kosmotogales</taxon>
        <taxon>Kosmotogaceae</taxon>
        <taxon>Kosmotoga</taxon>
    </lineage>
</organism>
<dbReference type="AlphaFoldDB" id="A0A176K4C6"/>
<evidence type="ECO:0000313" key="4">
    <source>
        <dbReference type="EMBL" id="OAA31922.1"/>
    </source>
</evidence>
<evidence type="ECO:0000256" key="1">
    <source>
        <dbReference type="ARBA" id="ARBA00022723"/>
    </source>
</evidence>
<dbReference type="PANTHER" id="PTHR42742">
    <property type="entry name" value="TRANSCRIPTIONAL REPRESSOR MPRA"/>
    <property type="match status" value="1"/>
</dbReference>
<dbReference type="InterPro" id="IPR046457">
    <property type="entry name" value="PMI_typeI_cat"/>
</dbReference>
<protein>
    <submittedName>
        <fullName evidence="4">Phosphoheptose isomerase</fullName>
    </submittedName>
</protein>
<dbReference type="InterPro" id="IPR014710">
    <property type="entry name" value="RmlC-like_jellyroll"/>
</dbReference>
<comment type="caution">
    <text evidence="4">The sequence shown here is derived from an EMBL/GenBank/DDBJ whole genome shotgun (WGS) entry which is preliminary data.</text>
</comment>
<dbReference type="OrthoDB" id="9808275at2"/>
<keyword evidence="2" id="KW-0862">Zinc</keyword>
<dbReference type="PATRIC" id="fig|1453497.3.peg.711"/>
<evidence type="ECO:0000313" key="5">
    <source>
        <dbReference type="Proteomes" id="UP000077339"/>
    </source>
</evidence>
<keyword evidence="4" id="KW-0413">Isomerase</keyword>
<gene>
    <name evidence="4" type="ORF">AT15_03600</name>
</gene>
<dbReference type="GO" id="GO:0004476">
    <property type="term" value="F:mannose-6-phosphate isomerase activity"/>
    <property type="evidence" value="ECO:0007669"/>
    <property type="project" value="InterPro"/>
</dbReference>
<dbReference type="EMBL" id="JFHK01000002">
    <property type="protein sequence ID" value="OAA31922.1"/>
    <property type="molecule type" value="Genomic_DNA"/>
</dbReference>
<name>A0A176K4C6_9BACT</name>
<sequence>MILRSEPVFSPRPWGNRKLNEIYAVDSIEPIGEVWLLSDIAGMRTPLKRDVEVHYPEEYNEVFCGSKAPRFPLLVKYISTTDWLSVQVHPDDETARMLEGEPWGKSECWYFTSNGKIAAGFKEKRLPEVIGPDTLNYFELEPGDFVGLPAGLVHALGPNSSLIEVQQASDITYRTYDWGRGRELHVEKARKAIKPELSPKIVRNMNERIEQGFFSITPAESVEGTGLAIVIEERPELFVVIDDSFSRQKPFLWITVEMGNLYV</sequence>
<dbReference type="InterPro" id="IPR011051">
    <property type="entry name" value="RmlC_Cupin_sf"/>
</dbReference>
<dbReference type="Gene3D" id="2.60.120.10">
    <property type="entry name" value="Jelly Rolls"/>
    <property type="match status" value="1"/>
</dbReference>
<dbReference type="GO" id="GO:0008270">
    <property type="term" value="F:zinc ion binding"/>
    <property type="evidence" value="ECO:0007669"/>
    <property type="project" value="InterPro"/>
</dbReference>
<proteinExistence type="predicted"/>
<dbReference type="STRING" id="1453497.AT15_03600"/>
<dbReference type="Proteomes" id="UP000077339">
    <property type="component" value="Unassembled WGS sequence"/>
</dbReference>
<evidence type="ECO:0000256" key="2">
    <source>
        <dbReference type="ARBA" id="ARBA00022833"/>
    </source>
</evidence>
<dbReference type="SUPFAM" id="SSF51182">
    <property type="entry name" value="RmlC-like cupins"/>
    <property type="match status" value="1"/>
</dbReference>